<proteinExistence type="predicted"/>
<dbReference type="AlphaFoldDB" id="A0A0F8E6E4"/>
<dbReference type="PATRIC" id="fig|2209.61.peg.3335"/>
<organism evidence="1 2">
    <name type="scientific">Methanosarcina mazei</name>
    <name type="common">Methanosarcina frisia</name>
    <dbReference type="NCBI Taxonomy" id="2209"/>
    <lineage>
        <taxon>Archaea</taxon>
        <taxon>Methanobacteriati</taxon>
        <taxon>Methanobacteriota</taxon>
        <taxon>Stenosarchaea group</taxon>
        <taxon>Methanomicrobia</taxon>
        <taxon>Methanosarcinales</taxon>
        <taxon>Methanosarcinaceae</taxon>
        <taxon>Methanosarcina</taxon>
    </lineage>
</organism>
<sequence length="115" mass="13043">MDFITSKIIFDNIKNCIVLSPSDIAPSKIKEGRLPAGGIVNKITPETQIDALIVKKQYPLICDGTAEFEESDIRSRKTFNYQDISASNKSESRLAVNKRFFKEMEDTDTIYLILH</sequence>
<dbReference type="EMBL" id="JJPA01000071">
    <property type="protein sequence ID" value="KKG35341.1"/>
    <property type="molecule type" value="Genomic_DNA"/>
</dbReference>
<evidence type="ECO:0000313" key="1">
    <source>
        <dbReference type="EMBL" id="KKG35341.1"/>
    </source>
</evidence>
<accession>A0A0F8E6E4</accession>
<dbReference type="RefSeq" id="WP_048043985.1">
    <property type="nucleotide sequence ID" value="NZ_JJPA01000071.1"/>
</dbReference>
<gene>
    <name evidence="1" type="ORF">DU52_15485</name>
</gene>
<protein>
    <submittedName>
        <fullName evidence="1">Uncharacterized protein</fullName>
    </submittedName>
</protein>
<dbReference type="Proteomes" id="UP000034399">
    <property type="component" value="Unassembled WGS sequence"/>
</dbReference>
<name>A0A0F8E6E4_METMZ</name>
<comment type="caution">
    <text evidence="1">The sequence shown here is derived from an EMBL/GenBank/DDBJ whole genome shotgun (WGS) entry which is preliminary data.</text>
</comment>
<reference evidence="1 2" key="1">
    <citation type="journal article" date="2015" name="ISME J.">
        <title>Genomic and phenotypic differentiation among Methanosarcina mazei populations from Columbia River sediment.</title>
        <authorList>
            <person name="Youngblut N.D."/>
            <person name="Wirth J.S."/>
            <person name="Henriksen J.R."/>
            <person name="Smith M."/>
            <person name="Simon H."/>
            <person name="Metcalf W.W."/>
            <person name="Whitaker R.J."/>
        </authorList>
    </citation>
    <scope>NUCLEOTIDE SEQUENCE [LARGE SCALE GENOMIC DNA]</scope>
    <source>
        <strain evidence="1 2">3.F.A.1A.1</strain>
    </source>
</reference>
<evidence type="ECO:0000313" key="2">
    <source>
        <dbReference type="Proteomes" id="UP000034399"/>
    </source>
</evidence>